<evidence type="ECO:0000256" key="4">
    <source>
        <dbReference type="ARBA" id="ARBA00022833"/>
    </source>
</evidence>
<evidence type="ECO:0000256" key="2">
    <source>
        <dbReference type="ARBA" id="ARBA00022771"/>
    </source>
</evidence>
<dbReference type="PhylomeDB" id="B3RLD3"/>
<dbReference type="GO" id="GO:0008270">
    <property type="term" value="F:zinc ion binding"/>
    <property type="evidence" value="ECO:0007669"/>
    <property type="project" value="UniProtKB-KW"/>
</dbReference>
<evidence type="ECO:0000256" key="1">
    <source>
        <dbReference type="ARBA" id="ARBA00022723"/>
    </source>
</evidence>
<dbReference type="PROSITE" id="PS50145">
    <property type="entry name" value="ZF_TRAF"/>
    <property type="match status" value="1"/>
</dbReference>
<evidence type="ECO:0000313" key="9">
    <source>
        <dbReference type="Proteomes" id="UP000009022"/>
    </source>
</evidence>
<evidence type="ECO:0000256" key="5">
    <source>
        <dbReference type="PROSITE-ProRule" id="PRU00207"/>
    </source>
</evidence>
<dbReference type="InParanoid" id="B3RLD3"/>
<proteinExistence type="predicted"/>
<feature type="domain" description="TRAF-type" evidence="6">
    <location>
        <begin position="52"/>
        <end position="100"/>
    </location>
</feature>
<dbReference type="PANTHER" id="PTHR15933">
    <property type="entry name" value="PROTEIN CBG16327"/>
    <property type="match status" value="1"/>
</dbReference>
<dbReference type="PANTHER" id="PTHR15933:SF20">
    <property type="entry name" value="F-BOX DOMAIN-CONTAINING PROTEIN"/>
    <property type="match status" value="1"/>
</dbReference>
<evidence type="ECO:0000259" key="6">
    <source>
        <dbReference type="PROSITE" id="PS50145"/>
    </source>
</evidence>
<evidence type="ECO:0008006" key="10">
    <source>
        <dbReference type="Google" id="ProtNLM"/>
    </source>
</evidence>
<dbReference type="STRING" id="10228.B3RLD3"/>
<dbReference type="Pfam" id="PF15966">
    <property type="entry name" value="F-box_4"/>
    <property type="match status" value="1"/>
</dbReference>
<keyword evidence="2 5" id="KW-0863">Zinc-finger</keyword>
<dbReference type="FunCoup" id="B3RLD3">
    <property type="interactions" value="511"/>
</dbReference>
<dbReference type="Pfam" id="PF15965">
    <property type="entry name" value="zf-TRAF_2"/>
    <property type="match status" value="1"/>
</dbReference>
<evidence type="ECO:0000313" key="8">
    <source>
        <dbReference type="EMBL" id="EDV28748.1"/>
    </source>
</evidence>
<dbReference type="HOGENOM" id="CLU_013357_0_0_1"/>
<protein>
    <recommendedName>
        <fullName evidence="10">F-box domain-containing protein</fullName>
    </recommendedName>
</protein>
<accession>B3RLD3</accession>
<dbReference type="AlphaFoldDB" id="B3RLD3"/>
<feature type="domain" description="F-box" evidence="7">
    <location>
        <begin position="483"/>
        <end position="537"/>
    </location>
</feature>
<dbReference type="SUPFAM" id="SSF81383">
    <property type="entry name" value="F-box domain"/>
    <property type="match status" value="1"/>
</dbReference>
<reference evidence="8 9" key="1">
    <citation type="journal article" date="2008" name="Nature">
        <title>The Trichoplax genome and the nature of placozoans.</title>
        <authorList>
            <person name="Srivastava M."/>
            <person name="Begovic E."/>
            <person name="Chapman J."/>
            <person name="Putnam N.H."/>
            <person name="Hellsten U."/>
            <person name="Kawashima T."/>
            <person name="Kuo A."/>
            <person name="Mitros T."/>
            <person name="Salamov A."/>
            <person name="Carpenter M.L."/>
            <person name="Signorovitch A.Y."/>
            <person name="Moreno M.A."/>
            <person name="Kamm K."/>
            <person name="Grimwood J."/>
            <person name="Schmutz J."/>
            <person name="Shapiro H."/>
            <person name="Grigoriev I.V."/>
            <person name="Buss L.W."/>
            <person name="Schierwater B."/>
            <person name="Dellaporta S.L."/>
            <person name="Rokhsar D.S."/>
        </authorList>
    </citation>
    <scope>NUCLEOTIDE SEQUENCE [LARGE SCALE GENOMIC DNA]</scope>
    <source>
        <strain evidence="8 9">Grell-BS-1999</strain>
    </source>
</reference>
<evidence type="ECO:0000256" key="3">
    <source>
        <dbReference type="ARBA" id="ARBA00022786"/>
    </source>
</evidence>
<dbReference type="CTD" id="6749165"/>
<dbReference type="Proteomes" id="UP000009022">
    <property type="component" value="Unassembled WGS sequence"/>
</dbReference>
<dbReference type="eggNOG" id="ENOG502QTD9">
    <property type="taxonomic scope" value="Eukaryota"/>
</dbReference>
<keyword evidence="9" id="KW-1185">Reference proteome</keyword>
<dbReference type="GO" id="GO:0061630">
    <property type="term" value="F:ubiquitin protein ligase activity"/>
    <property type="evidence" value="ECO:0007669"/>
    <property type="project" value="InterPro"/>
</dbReference>
<evidence type="ECO:0000259" key="7">
    <source>
        <dbReference type="PROSITE" id="PS50181"/>
    </source>
</evidence>
<organism evidence="8 9">
    <name type="scientific">Trichoplax adhaerens</name>
    <name type="common">Trichoplax reptans</name>
    <dbReference type="NCBI Taxonomy" id="10228"/>
    <lineage>
        <taxon>Eukaryota</taxon>
        <taxon>Metazoa</taxon>
        <taxon>Placozoa</taxon>
        <taxon>Uniplacotomia</taxon>
        <taxon>Trichoplacea</taxon>
        <taxon>Trichoplacidae</taxon>
        <taxon>Trichoplax</taxon>
    </lineage>
</organism>
<dbReference type="InterPro" id="IPR001810">
    <property type="entry name" value="F-box_dom"/>
</dbReference>
<keyword evidence="1 5" id="KW-0479">Metal-binding</keyword>
<dbReference type="InterPro" id="IPR036047">
    <property type="entry name" value="F-box-like_dom_sf"/>
</dbReference>
<name>B3RLD3_TRIAD</name>
<dbReference type="EMBL" id="DS985241">
    <property type="protein sequence ID" value="EDV28748.1"/>
    <property type="molecule type" value="Genomic_DNA"/>
</dbReference>
<dbReference type="GeneID" id="6749165"/>
<dbReference type="OMA" id="LVWEFSH"/>
<dbReference type="InterPro" id="IPR043013">
    <property type="entry name" value="Znf_TRAF_N"/>
</dbReference>
<dbReference type="OrthoDB" id="5918172at2759"/>
<dbReference type="Gene3D" id="3.30.40.150">
    <property type="entry name" value="TRAF-like zinc-finger, N-terminal subdomain"/>
    <property type="match status" value="1"/>
</dbReference>
<sequence>MDSIKHEAMIDQHPQCLTCILIDCQHKNHCQMIQCNNSGCNACFHACKLTEHKLLCLYENVQCINWYYGCPQTMPRCRLNQHLTVCPASIVHCSKKWSRCPTWCNTGDINPPYVLGQIDYEAALCDQQKLLQFYENSQSIDFENLIKSRFSSSHACWFDDYCKRSNEAIESIIQSRLCVDMIHQIQMLNIEQKGKITIEDETFAKEDLFPLLNNIDALYEIQQKLRFASRSQHDVKANNIFANGRTLKLKDGRLVADAKTSIHLGHEDKSTDGSFMDRTLQVERYKLIQLLPKMVQQLSELLNKSTRLQSKELNHLQKLLSALQLNDSAISPECANEGKLGGPRYSDFTVNRVQHIKNAHWMLNSMKNRGVLLGLHLQPGLHNEEHIFQLSCNQYFRRGEYRQHVKFSHTQTQCELSGWFKQRCPLAQYGCPFLCSVLKPNAGEIGLDLQLGSYILRNYDKESTYWRDSVESKNTRGGTELQYCPMLDLPDEVIERILLLLDSYSMYNLSLTCWQMREMCSLLLVKKGTVAIEWEKAQNCKWQIARKIWKYSTACSQTSGWKIDDTSIIARHLQTCPYYVKQIYPDKRVMLPICTELIG</sequence>
<keyword evidence="4 5" id="KW-0862">Zinc</keyword>
<dbReference type="KEGG" id="tad:TRIADDRAFT_51966"/>
<gene>
    <name evidence="8" type="ORF">TRIADDRAFT_51966</name>
</gene>
<dbReference type="InterPro" id="IPR031890">
    <property type="entry name" value="Fbxo30/Fbxo40"/>
</dbReference>
<dbReference type="RefSeq" id="XP_002107950.1">
    <property type="nucleotide sequence ID" value="XM_002107914.1"/>
</dbReference>
<feature type="zinc finger region" description="TRAF-type" evidence="5">
    <location>
        <begin position="52"/>
        <end position="100"/>
    </location>
</feature>
<keyword evidence="3" id="KW-0833">Ubl conjugation pathway</keyword>
<dbReference type="PROSITE" id="PS50181">
    <property type="entry name" value="FBOX"/>
    <property type="match status" value="1"/>
</dbReference>
<dbReference type="InterPro" id="IPR001293">
    <property type="entry name" value="Znf_TRAF"/>
</dbReference>